<gene>
    <name evidence="4" type="ORF">CC78DRAFT_600535</name>
</gene>
<dbReference type="Proteomes" id="UP000800093">
    <property type="component" value="Unassembled WGS sequence"/>
</dbReference>
<evidence type="ECO:0000256" key="2">
    <source>
        <dbReference type="ARBA" id="ARBA00022857"/>
    </source>
</evidence>
<dbReference type="AlphaFoldDB" id="A0A9P4N6Q7"/>
<dbReference type="InterPro" id="IPR051164">
    <property type="entry name" value="NmrA-like_oxidored"/>
</dbReference>
<dbReference type="PANTHER" id="PTHR42748:SF26">
    <property type="entry name" value="NMRA-LIKE DOMAIN-CONTAINING PROTEIN"/>
    <property type="match status" value="1"/>
</dbReference>
<evidence type="ECO:0000313" key="4">
    <source>
        <dbReference type="EMBL" id="KAF2265019.1"/>
    </source>
</evidence>
<sequence>MRTSTSEALPAIRVLQNQKRDEGVGILQGDTDDVESLKRASRGASAIFALTDFAGNFTKVSRNDALQRKAKNTGKSIHEYASYLETIQGINIATAASDRDLLSTLEKFIWSTLTGVKTISGGKYTQAYEFNSKAAVEEHIRDDLSELSKRLSTVNMGIYQENWKAFQAFSSQKESDGSFTFISLKWPGQYRALPEVFASQDTGAFVESLVLDHPRGTNALGASEIISRADYAALWGIVIGKRTTMRDVEESEYATYID</sequence>
<evidence type="ECO:0000259" key="3">
    <source>
        <dbReference type="Pfam" id="PF05368"/>
    </source>
</evidence>
<keyword evidence="2" id="KW-0521">NADP</keyword>
<dbReference type="InterPro" id="IPR036291">
    <property type="entry name" value="NAD(P)-bd_dom_sf"/>
</dbReference>
<dbReference type="SUPFAM" id="SSF51735">
    <property type="entry name" value="NAD(P)-binding Rossmann-fold domains"/>
    <property type="match status" value="1"/>
</dbReference>
<evidence type="ECO:0000313" key="5">
    <source>
        <dbReference type="Proteomes" id="UP000800093"/>
    </source>
</evidence>
<name>A0A9P4N6Q7_9PLEO</name>
<dbReference type="EMBL" id="ML986611">
    <property type="protein sequence ID" value="KAF2265019.1"/>
    <property type="molecule type" value="Genomic_DNA"/>
</dbReference>
<dbReference type="Pfam" id="PF05368">
    <property type="entry name" value="NmrA"/>
    <property type="match status" value="1"/>
</dbReference>
<comment type="similarity">
    <text evidence="1">Belongs to the NmrA-type oxidoreductase family.</text>
</comment>
<protein>
    <recommendedName>
        <fullName evidence="3">NmrA-like domain-containing protein</fullName>
    </recommendedName>
</protein>
<accession>A0A9P4N6Q7</accession>
<organism evidence="4 5">
    <name type="scientific">Lojkania enalia</name>
    <dbReference type="NCBI Taxonomy" id="147567"/>
    <lineage>
        <taxon>Eukaryota</taxon>
        <taxon>Fungi</taxon>
        <taxon>Dikarya</taxon>
        <taxon>Ascomycota</taxon>
        <taxon>Pezizomycotina</taxon>
        <taxon>Dothideomycetes</taxon>
        <taxon>Pleosporomycetidae</taxon>
        <taxon>Pleosporales</taxon>
        <taxon>Pleosporales incertae sedis</taxon>
        <taxon>Lojkania</taxon>
    </lineage>
</organism>
<dbReference type="Gene3D" id="3.40.50.720">
    <property type="entry name" value="NAD(P)-binding Rossmann-like Domain"/>
    <property type="match status" value="1"/>
</dbReference>
<feature type="domain" description="NmrA-like" evidence="3">
    <location>
        <begin position="19"/>
        <end position="253"/>
    </location>
</feature>
<dbReference type="GO" id="GO:0005634">
    <property type="term" value="C:nucleus"/>
    <property type="evidence" value="ECO:0007669"/>
    <property type="project" value="TreeGrafter"/>
</dbReference>
<dbReference type="OrthoDB" id="3358371at2759"/>
<dbReference type="Gene3D" id="3.90.25.10">
    <property type="entry name" value="UDP-galactose 4-epimerase, domain 1"/>
    <property type="match status" value="1"/>
</dbReference>
<evidence type="ECO:0000256" key="1">
    <source>
        <dbReference type="ARBA" id="ARBA00006328"/>
    </source>
</evidence>
<comment type="caution">
    <text evidence="4">The sequence shown here is derived from an EMBL/GenBank/DDBJ whole genome shotgun (WGS) entry which is preliminary data.</text>
</comment>
<reference evidence="5" key="1">
    <citation type="journal article" date="2020" name="Stud. Mycol.">
        <title>101 Dothideomycetes genomes: A test case for predicting lifestyles and emergence of pathogens.</title>
        <authorList>
            <person name="Haridas S."/>
            <person name="Albert R."/>
            <person name="Binder M."/>
            <person name="Bloem J."/>
            <person name="LaButti K."/>
            <person name="Salamov A."/>
            <person name="Andreopoulos B."/>
            <person name="Baker S."/>
            <person name="Barry K."/>
            <person name="Bills G."/>
            <person name="Bluhm B."/>
            <person name="Cannon C."/>
            <person name="Castanera R."/>
            <person name="Culley D."/>
            <person name="Daum C."/>
            <person name="Ezra D."/>
            <person name="Gonzalez J."/>
            <person name="Henrissat B."/>
            <person name="Kuo A."/>
            <person name="Liang C."/>
            <person name="Lipzen A."/>
            <person name="Lutzoni F."/>
            <person name="Magnuson J."/>
            <person name="Mondo S."/>
            <person name="Nolan M."/>
            <person name="Ohm R."/>
            <person name="Pangilinan J."/>
            <person name="Park H.-J."/>
            <person name="Ramirez L."/>
            <person name="Alfaro M."/>
            <person name="Sun H."/>
            <person name="Tritt A."/>
            <person name="Yoshinaga Y."/>
            <person name="Zwiers L.-H."/>
            <person name="Turgeon B."/>
            <person name="Goodwin S."/>
            <person name="Spatafora J."/>
            <person name="Crous P."/>
            <person name="Grigoriev I."/>
        </authorList>
    </citation>
    <scope>NUCLEOTIDE SEQUENCE [LARGE SCALE GENOMIC DNA]</scope>
    <source>
        <strain evidence="5">CBS 304.66</strain>
    </source>
</reference>
<proteinExistence type="inferred from homology"/>
<dbReference type="PANTHER" id="PTHR42748">
    <property type="entry name" value="NITROGEN METABOLITE REPRESSION PROTEIN NMRA FAMILY MEMBER"/>
    <property type="match status" value="1"/>
</dbReference>
<dbReference type="InterPro" id="IPR008030">
    <property type="entry name" value="NmrA-like"/>
</dbReference>
<keyword evidence="5" id="KW-1185">Reference proteome</keyword>